<dbReference type="AlphaFoldDB" id="A0A6J6GVB8"/>
<evidence type="ECO:0000259" key="4">
    <source>
        <dbReference type="PROSITE" id="PS50110"/>
    </source>
</evidence>
<dbReference type="InterPro" id="IPR039420">
    <property type="entry name" value="WalR-like"/>
</dbReference>
<dbReference type="SUPFAM" id="SSF52172">
    <property type="entry name" value="CheY-like"/>
    <property type="match status" value="1"/>
</dbReference>
<dbReference type="EMBL" id="CAEZUR010000020">
    <property type="protein sequence ID" value="CAB4603843.1"/>
    <property type="molecule type" value="Genomic_DNA"/>
</dbReference>
<keyword evidence="3" id="KW-0804">Transcription</keyword>
<evidence type="ECO:0000256" key="3">
    <source>
        <dbReference type="ARBA" id="ARBA00023163"/>
    </source>
</evidence>
<dbReference type="InterPro" id="IPR011006">
    <property type="entry name" value="CheY-like_superfamily"/>
</dbReference>
<proteinExistence type="predicted"/>
<keyword evidence="2" id="KW-0238">DNA-binding</keyword>
<dbReference type="EMBL" id="CAEZSN010000066">
    <property type="protein sequence ID" value="CAB4544002.1"/>
    <property type="molecule type" value="Genomic_DNA"/>
</dbReference>
<evidence type="ECO:0000313" key="6">
    <source>
        <dbReference type="EMBL" id="CAB4603843.1"/>
    </source>
</evidence>
<evidence type="ECO:0000313" key="5">
    <source>
        <dbReference type="EMBL" id="CAB4544002.1"/>
    </source>
</evidence>
<dbReference type="Gene3D" id="3.40.50.2300">
    <property type="match status" value="1"/>
</dbReference>
<keyword evidence="1" id="KW-0805">Transcription regulation</keyword>
<sequence length="216" mass="23737">MIRIGLVDSNDVVRSGRAMMITSQPDLKLVFEESDPRRALVRAPEYLVDVLIVSQNQHGYSGSSFVSELVTVLKSEGNQSAVLVSSSFSSDQLRWNAILAGASDLISLEETGRDFLGKIRAIAKGDYIVDSKFLQDSKAMEGSLGSNRELTEALDSLDPTQRTLLGNFKAGLSDFENARKLDVAKLRVSQLIGKLMEVGELLSRNQLAIVLRDYKL</sequence>
<evidence type="ECO:0000256" key="2">
    <source>
        <dbReference type="ARBA" id="ARBA00023125"/>
    </source>
</evidence>
<reference evidence="6" key="1">
    <citation type="submission" date="2020-05" db="EMBL/GenBank/DDBJ databases">
        <authorList>
            <person name="Chiriac C."/>
            <person name="Salcher M."/>
            <person name="Ghai R."/>
            <person name="Kavagutti S V."/>
        </authorList>
    </citation>
    <scope>NUCLEOTIDE SEQUENCE</scope>
</reference>
<accession>A0A6J6GVB8</accession>
<dbReference type="PANTHER" id="PTHR43214">
    <property type="entry name" value="TWO-COMPONENT RESPONSE REGULATOR"/>
    <property type="match status" value="1"/>
</dbReference>
<protein>
    <submittedName>
        <fullName evidence="6">Unannotated protein</fullName>
    </submittedName>
</protein>
<gene>
    <name evidence="5" type="ORF">UFOPK1433_00669</name>
    <name evidence="6" type="ORF">UFOPK1843_00362</name>
</gene>
<dbReference type="InterPro" id="IPR001789">
    <property type="entry name" value="Sig_transdc_resp-reg_receiver"/>
</dbReference>
<dbReference type="PANTHER" id="PTHR43214:SF24">
    <property type="entry name" value="TRANSCRIPTIONAL REGULATORY PROTEIN NARL-RELATED"/>
    <property type="match status" value="1"/>
</dbReference>
<organism evidence="6">
    <name type="scientific">freshwater metagenome</name>
    <dbReference type="NCBI Taxonomy" id="449393"/>
    <lineage>
        <taxon>unclassified sequences</taxon>
        <taxon>metagenomes</taxon>
        <taxon>ecological metagenomes</taxon>
    </lineage>
</organism>
<feature type="domain" description="Response regulatory" evidence="4">
    <location>
        <begin position="3"/>
        <end position="123"/>
    </location>
</feature>
<dbReference type="GO" id="GO:0003677">
    <property type="term" value="F:DNA binding"/>
    <property type="evidence" value="ECO:0007669"/>
    <property type="project" value="UniProtKB-KW"/>
</dbReference>
<name>A0A6J6GVB8_9ZZZZ</name>
<dbReference type="GO" id="GO:0000160">
    <property type="term" value="P:phosphorelay signal transduction system"/>
    <property type="evidence" value="ECO:0007669"/>
    <property type="project" value="InterPro"/>
</dbReference>
<dbReference type="PROSITE" id="PS50110">
    <property type="entry name" value="RESPONSE_REGULATORY"/>
    <property type="match status" value="1"/>
</dbReference>
<evidence type="ECO:0000256" key="1">
    <source>
        <dbReference type="ARBA" id="ARBA00023015"/>
    </source>
</evidence>